<dbReference type="SMART" id="SM00769">
    <property type="entry name" value="WHy"/>
    <property type="match status" value="1"/>
</dbReference>
<keyword evidence="3" id="KW-1185">Reference proteome</keyword>
<comment type="caution">
    <text evidence="2">The sequence shown here is derived from an EMBL/GenBank/DDBJ whole genome shotgun (WGS) entry which is preliminary data.</text>
</comment>
<feature type="domain" description="Water stress and hypersensitive response" evidence="1">
    <location>
        <begin position="29"/>
        <end position="148"/>
    </location>
</feature>
<dbReference type="RefSeq" id="WP_317294953.1">
    <property type="nucleotide sequence ID" value="NZ_JABFFQ010000001.1"/>
</dbReference>
<dbReference type="Proteomes" id="UP001273768">
    <property type="component" value="Unassembled WGS sequence"/>
</dbReference>
<dbReference type="InterPro" id="IPR013990">
    <property type="entry name" value="WHy-dom"/>
</dbReference>
<dbReference type="SUPFAM" id="SSF117070">
    <property type="entry name" value="LEA14-like"/>
    <property type="match status" value="1"/>
</dbReference>
<dbReference type="EMBL" id="JABFFQ010000001">
    <property type="protein sequence ID" value="MDV4341727.1"/>
    <property type="molecule type" value="Genomic_DNA"/>
</dbReference>
<evidence type="ECO:0000259" key="1">
    <source>
        <dbReference type="SMART" id="SM00769"/>
    </source>
</evidence>
<reference evidence="2 3" key="1">
    <citation type="submission" date="2020-05" db="EMBL/GenBank/DDBJ databases">
        <title>Isolation and characterization of methanoarchaea from a cold seep at offshore SW Taiwan.</title>
        <authorList>
            <person name="Chen Y.-W."/>
            <person name="Chen S.-C."/>
            <person name="Lai M.-C."/>
        </authorList>
    </citation>
    <scope>NUCLEOTIDE SEQUENCE [LARGE SCALE GENOMIC DNA]</scope>
    <source>
        <strain evidence="2 3">YWC-01</strain>
    </source>
</reference>
<dbReference type="Pfam" id="PF03168">
    <property type="entry name" value="LEA_2"/>
    <property type="match status" value="1"/>
</dbReference>
<dbReference type="PROSITE" id="PS51257">
    <property type="entry name" value="PROKAR_LIPOPROTEIN"/>
    <property type="match status" value="1"/>
</dbReference>
<proteinExistence type="predicted"/>
<name>A0ABU3YYT7_9EURY</name>
<gene>
    <name evidence="2" type="ORF">HL657_00755</name>
</gene>
<accession>A0ABU3YYT7</accession>
<dbReference type="Gene3D" id="2.60.40.1820">
    <property type="match status" value="1"/>
</dbReference>
<evidence type="ECO:0000313" key="2">
    <source>
        <dbReference type="EMBL" id="MDV4341727.1"/>
    </source>
</evidence>
<protein>
    <recommendedName>
        <fullName evidence="1">Water stress and hypersensitive response domain-containing protein</fullName>
    </recommendedName>
</protein>
<evidence type="ECO:0000313" key="3">
    <source>
        <dbReference type="Proteomes" id="UP001273768"/>
    </source>
</evidence>
<organism evidence="2 3">
    <name type="scientific">Methanoculleus nereidis</name>
    <dbReference type="NCBI Taxonomy" id="2735141"/>
    <lineage>
        <taxon>Archaea</taxon>
        <taxon>Methanobacteriati</taxon>
        <taxon>Methanobacteriota</taxon>
        <taxon>Stenosarchaea group</taxon>
        <taxon>Methanomicrobia</taxon>
        <taxon>Methanomicrobiales</taxon>
        <taxon>Methanomicrobiaceae</taxon>
        <taxon>Methanoculleus</taxon>
    </lineage>
</organism>
<sequence length="161" mass="17087">MGRPAVTLLIAVLLFSAGCAVPALQEPTITLAGVTVENVTRESIDLSLRLVVDNPNPVGATLARVSFDAYFLDGGQWVFLAHGEQGGIAIRPEDETTVTIPVTVDNLRLVQAFLRALRDGAITLRVSGTGIVDYGIATFEIPFERTLEVRPGQAVTAATAK</sequence>
<dbReference type="InterPro" id="IPR004864">
    <property type="entry name" value="LEA_2"/>
</dbReference>